<comment type="caution">
    <text evidence="1">The sequence shown here is derived from an EMBL/GenBank/DDBJ whole genome shotgun (WGS) entry which is preliminary data.</text>
</comment>
<evidence type="ECO:0000313" key="1">
    <source>
        <dbReference type="EMBL" id="CAG8677344.1"/>
    </source>
</evidence>
<name>A0ACA9NV89_9GLOM</name>
<evidence type="ECO:0000313" key="2">
    <source>
        <dbReference type="Proteomes" id="UP000789525"/>
    </source>
</evidence>
<keyword evidence="2" id="KW-1185">Reference proteome</keyword>
<protein>
    <submittedName>
        <fullName evidence="1">2215_t:CDS:1</fullName>
    </submittedName>
</protein>
<dbReference type="EMBL" id="CAJVPT010025931">
    <property type="protein sequence ID" value="CAG8677344.1"/>
    <property type="molecule type" value="Genomic_DNA"/>
</dbReference>
<organism evidence="1 2">
    <name type="scientific">Acaulospora colombiana</name>
    <dbReference type="NCBI Taxonomy" id="27376"/>
    <lineage>
        <taxon>Eukaryota</taxon>
        <taxon>Fungi</taxon>
        <taxon>Fungi incertae sedis</taxon>
        <taxon>Mucoromycota</taxon>
        <taxon>Glomeromycotina</taxon>
        <taxon>Glomeromycetes</taxon>
        <taxon>Diversisporales</taxon>
        <taxon>Acaulosporaceae</taxon>
        <taxon>Acaulospora</taxon>
    </lineage>
</organism>
<gene>
    <name evidence="1" type="ORF">ACOLOM_LOCUS9197</name>
</gene>
<reference evidence="1" key="1">
    <citation type="submission" date="2021-06" db="EMBL/GenBank/DDBJ databases">
        <authorList>
            <person name="Kallberg Y."/>
            <person name="Tangrot J."/>
            <person name="Rosling A."/>
        </authorList>
    </citation>
    <scope>NUCLEOTIDE SEQUENCE</scope>
    <source>
        <strain evidence="1">CL356</strain>
    </source>
</reference>
<sequence>MSNAINPLFYLFDTMESTAIPFTSPLVRGTSRIDYISLDSRTDTSGTHGVLGSHLYVSSVSYWVPSYQCGSRRLTESLDNLVKPANFQNSMNIYTSDVIETHNSTSGEFLGNDRGPRFDND</sequence>
<accession>A0ACA9NV89</accession>
<dbReference type="Proteomes" id="UP000789525">
    <property type="component" value="Unassembled WGS sequence"/>
</dbReference>
<proteinExistence type="predicted"/>